<feature type="compositionally biased region" description="Polar residues" evidence="1">
    <location>
        <begin position="261"/>
        <end position="291"/>
    </location>
</feature>
<feature type="compositionally biased region" description="Low complexity" evidence="1">
    <location>
        <begin position="292"/>
        <end position="412"/>
    </location>
</feature>
<protein>
    <submittedName>
        <fullName evidence="4">Uncharacterized protein</fullName>
    </submittedName>
</protein>
<reference evidence="4 5" key="1">
    <citation type="journal article" date="2023" name="Res Sq">
        <title>Genomic and morphological characterization of Knufia obscura isolated from the Mars 2020 spacecraft assembly facility.</title>
        <authorList>
            <person name="Chander A.M."/>
            <person name="Teixeira M.M."/>
            <person name="Singh N.K."/>
            <person name="Williams M.P."/>
            <person name="Parker C.W."/>
            <person name="Leo P."/>
            <person name="Stajich J.E."/>
            <person name="Torok T."/>
            <person name="Tighe S."/>
            <person name="Mason C.E."/>
            <person name="Venkateswaran K."/>
        </authorList>
    </citation>
    <scope>NUCLEOTIDE SEQUENCE [LARGE SCALE GENOMIC DNA]</scope>
    <source>
        <strain evidence="4 5">CCFEE 5817</strain>
    </source>
</reference>
<feature type="compositionally biased region" description="Low complexity" evidence="1">
    <location>
        <begin position="208"/>
        <end position="236"/>
    </location>
</feature>
<feature type="signal peptide" evidence="3">
    <location>
        <begin position="1"/>
        <end position="16"/>
    </location>
</feature>
<evidence type="ECO:0000313" key="4">
    <source>
        <dbReference type="EMBL" id="KAK5947580.1"/>
    </source>
</evidence>
<sequence>MEAPLLWLSFATVALGIPQMAGNFTDSNPSRTLITGFAPSSTLSCEGVSTYDFTPLETVTITVDGEYTYSGNSTPTDIYYTPPPPCSQVIIPSTSSTSEERTPTTSSNNTTTITTTTSSVEPSLITSCSTSYYSSNKTASHGGPYANTTESAVTSCTTLTLYLSLSPALSSAASSSKYGTLPLPDVRTGTLTDDAPGLTSAPFASSFASAPASAPASSSEAHSPGRAITVTVTKKTPVPPTLKEEPTRVGPTFPGGGSDIVTLNTNTGSTSLPPANPTLQPKPSNPGNTNDNSNRPSFPNNGNNNNAQPTGGNNNNNNSPTPGNNNNNDRPTPGNNNRPTNGGNNNNNQNQPTGGNDNNNNNNDQNTNNQNQPTGSSNDNDVNEQNNNSPTSGNRNDNSNAPNNNANPTPSGNGLGSIINSMFNSPFSTAVGVATSFGSASATVTLVAGVPVQVGSSSVYIGGSNVALPTGTSTALVTIAGQTFTVRPSLIVAGTSTLTLQRSESISYSAVQAATLAASTVTRNGVTVTVEPTAAVVSGRTFTIGLNAKETTTIVEGQTITFNSNGIVFPGVPTTNRDGVVSTVSATTYRPAITTAAAYVVTTIDRLTFSIDQSEAIISGTTYRIGAGSLNSKTTAVFEGTTVVFGPSGIELPSTTVSPTAPELTDSGDTATSTGVRAATATGAGAVDDKAQATGSGGAGARVSIPSAYVSNAVCVVVMLLAAGTLPLSLVL</sequence>
<dbReference type="RefSeq" id="XP_064735670.1">
    <property type="nucleotide sequence ID" value="XM_064870173.1"/>
</dbReference>
<dbReference type="EMBL" id="JAVHJV010000001">
    <property type="protein sequence ID" value="KAK5947580.1"/>
    <property type="molecule type" value="Genomic_DNA"/>
</dbReference>
<gene>
    <name evidence="4" type="ORF">PMZ80_001733</name>
</gene>
<name>A0ABR0S3Z8_9EURO</name>
<feature type="region of interest" description="Disordered" evidence="1">
    <location>
        <begin position="654"/>
        <end position="673"/>
    </location>
</feature>
<organism evidence="4 5">
    <name type="scientific">Knufia obscura</name>
    <dbReference type="NCBI Taxonomy" id="1635080"/>
    <lineage>
        <taxon>Eukaryota</taxon>
        <taxon>Fungi</taxon>
        <taxon>Dikarya</taxon>
        <taxon>Ascomycota</taxon>
        <taxon>Pezizomycotina</taxon>
        <taxon>Eurotiomycetes</taxon>
        <taxon>Chaetothyriomycetidae</taxon>
        <taxon>Chaetothyriales</taxon>
        <taxon>Trichomeriaceae</taxon>
        <taxon>Knufia</taxon>
    </lineage>
</organism>
<evidence type="ECO:0000256" key="3">
    <source>
        <dbReference type="SAM" id="SignalP"/>
    </source>
</evidence>
<feature type="chain" id="PRO_5046538929" evidence="3">
    <location>
        <begin position="17"/>
        <end position="732"/>
    </location>
</feature>
<keyword evidence="5" id="KW-1185">Reference proteome</keyword>
<feature type="region of interest" description="Disordered" evidence="1">
    <location>
        <begin position="208"/>
        <end position="413"/>
    </location>
</feature>
<keyword evidence="2" id="KW-0812">Transmembrane</keyword>
<evidence type="ECO:0000256" key="1">
    <source>
        <dbReference type="SAM" id="MobiDB-lite"/>
    </source>
</evidence>
<keyword evidence="3" id="KW-0732">Signal</keyword>
<accession>A0ABR0S3Z8</accession>
<feature type="transmembrane region" description="Helical" evidence="2">
    <location>
        <begin position="709"/>
        <end position="731"/>
    </location>
</feature>
<proteinExistence type="predicted"/>
<keyword evidence="2" id="KW-1133">Transmembrane helix</keyword>
<dbReference type="Proteomes" id="UP001334248">
    <property type="component" value="Unassembled WGS sequence"/>
</dbReference>
<dbReference type="GeneID" id="89995182"/>
<comment type="caution">
    <text evidence="4">The sequence shown here is derived from an EMBL/GenBank/DDBJ whole genome shotgun (WGS) entry which is preliminary data.</text>
</comment>
<keyword evidence="2" id="KW-0472">Membrane</keyword>
<evidence type="ECO:0000313" key="5">
    <source>
        <dbReference type="Proteomes" id="UP001334248"/>
    </source>
</evidence>
<evidence type="ECO:0000256" key="2">
    <source>
        <dbReference type="SAM" id="Phobius"/>
    </source>
</evidence>
<feature type="region of interest" description="Disordered" evidence="1">
    <location>
        <begin position="91"/>
        <end position="118"/>
    </location>
</feature>